<comment type="caution">
    <text evidence="3">The sequence shown here is derived from an EMBL/GenBank/DDBJ whole genome shotgun (WGS) entry which is preliminary data.</text>
</comment>
<sequence length="483" mass="54578">MRGEQAVGCRVQVYWEGEDEWFEGVVDAYSEERGYFVKYDDGEEQWELDAGEHSIRFFTEPGSGRRSEGLSTGGASSRQGEEQVEGDEADPEDDDDGYEEEYDDDHEDDEQENSVEQEDDEEAASSTPESDEPVKIEPTPMPQKAPKPARAFMRASAAFFRDEDALREMQQGLRQEKKLLAHQVQTLTMQLAEKDQVSAALKSELQQLKTSAALANVMRQVPRSATLSGSSSSTRRGPSKPKTAAEWGERVLDHKLENQSLAEDLLALKTAVQDKQLAVQRKQKRRDDMSAKLARVPRRHLCTLVDLQVEISRLLEEKRELEAQPRVPSSRVASEELDSVKLRASTKVALQSELTSLEITSERYKEELRQWDLKIDCEKARMAPLETRLESLQLELRRYQDSHVLLRSVFLRLGPDSRDGCVPLEAALTAFQTLAPLDQEALAAEEMLARLKEDSIIPSDGASDQTRFSFPQFMNAFDCLFKA</sequence>
<evidence type="ECO:0000256" key="2">
    <source>
        <dbReference type="SAM" id="MobiDB-lite"/>
    </source>
</evidence>
<reference evidence="3" key="1">
    <citation type="submission" date="2021-02" db="EMBL/GenBank/DDBJ databases">
        <authorList>
            <person name="Palmer J.M."/>
        </authorList>
    </citation>
    <scope>NUCLEOTIDE SEQUENCE</scope>
    <source>
        <strain evidence="3">SCRP734</strain>
    </source>
</reference>
<gene>
    <name evidence="3" type="ORF">PHYPSEUDO_011078</name>
</gene>
<dbReference type="PANTHER" id="PTHR47236:SF4">
    <property type="entry name" value="GENE 9195-RELATED"/>
    <property type="match status" value="1"/>
</dbReference>
<feature type="region of interest" description="Disordered" evidence="2">
    <location>
        <begin position="50"/>
        <end position="150"/>
    </location>
</feature>
<dbReference type="Proteomes" id="UP000694044">
    <property type="component" value="Unassembled WGS sequence"/>
</dbReference>
<feature type="compositionally biased region" description="Low complexity" evidence="2">
    <location>
        <begin position="224"/>
        <end position="242"/>
    </location>
</feature>
<evidence type="ECO:0000313" key="4">
    <source>
        <dbReference type="Proteomes" id="UP000694044"/>
    </source>
</evidence>
<dbReference type="OrthoDB" id="200660at2759"/>
<feature type="compositionally biased region" description="Polar residues" evidence="2">
    <location>
        <begin position="69"/>
        <end position="78"/>
    </location>
</feature>
<feature type="compositionally biased region" description="Acidic residues" evidence="2">
    <location>
        <begin position="82"/>
        <end position="123"/>
    </location>
</feature>
<accession>A0A8T1VBX5</accession>
<keyword evidence="4" id="KW-1185">Reference proteome</keyword>
<name>A0A8T1VBX5_9STRA</name>
<proteinExistence type="predicted"/>
<evidence type="ECO:0000256" key="1">
    <source>
        <dbReference type="SAM" id="Coils"/>
    </source>
</evidence>
<organism evidence="3 4">
    <name type="scientific">Phytophthora pseudosyringae</name>
    <dbReference type="NCBI Taxonomy" id="221518"/>
    <lineage>
        <taxon>Eukaryota</taxon>
        <taxon>Sar</taxon>
        <taxon>Stramenopiles</taxon>
        <taxon>Oomycota</taxon>
        <taxon>Peronosporomycetes</taxon>
        <taxon>Peronosporales</taxon>
        <taxon>Peronosporaceae</taxon>
        <taxon>Phytophthora</taxon>
    </lineage>
</organism>
<feature type="region of interest" description="Disordered" evidence="2">
    <location>
        <begin position="222"/>
        <end position="245"/>
    </location>
</feature>
<dbReference type="PANTHER" id="PTHR47236">
    <property type="entry name" value="GENE, 32742-RELATED-RELATED"/>
    <property type="match status" value="1"/>
</dbReference>
<feature type="coiled-coil region" evidence="1">
    <location>
        <begin position="304"/>
        <end position="402"/>
    </location>
</feature>
<dbReference type="EMBL" id="JAGDFM010000489">
    <property type="protein sequence ID" value="KAG7377733.1"/>
    <property type="molecule type" value="Genomic_DNA"/>
</dbReference>
<dbReference type="CDD" id="cd20404">
    <property type="entry name" value="Tudor_Agenet_AtEML-like"/>
    <property type="match status" value="1"/>
</dbReference>
<evidence type="ECO:0008006" key="5">
    <source>
        <dbReference type="Google" id="ProtNLM"/>
    </source>
</evidence>
<protein>
    <recommendedName>
        <fullName evidence="5">Tudor domain-containing protein</fullName>
    </recommendedName>
</protein>
<evidence type="ECO:0000313" key="3">
    <source>
        <dbReference type="EMBL" id="KAG7377733.1"/>
    </source>
</evidence>
<keyword evidence="1" id="KW-0175">Coiled coil</keyword>
<dbReference type="AlphaFoldDB" id="A0A8T1VBX5"/>